<protein>
    <recommendedName>
        <fullName evidence="3">DUF1127 domain-containing protein</fullName>
    </recommendedName>
</protein>
<sequence length="72" mass="8500">MAYITHARPHSFFERIGDFFMSLYKSIDLAASANLRIAQMEKLNAKSDEELAKMGLRREDIIRHVFRDIYHI</sequence>
<dbReference type="OrthoDB" id="7867799at2"/>
<proteinExistence type="predicted"/>
<organism evidence="1 2">
    <name type="scientific">Litoreibacter janthinus</name>
    <dbReference type="NCBI Taxonomy" id="670154"/>
    <lineage>
        <taxon>Bacteria</taxon>
        <taxon>Pseudomonadati</taxon>
        <taxon>Pseudomonadota</taxon>
        <taxon>Alphaproteobacteria</taxon>
        <taxon>Rhodobacterales</taxon>
        <taxon>Roseobacteraceae</taxon>
        <taxon>Litoreibacter</taxon>
    </lineage>
</organism>
<reference evidence="2" key="1">
    <citation type="submission" date="2016-10" db="EMBL/GenBank/DDBJ databases">
        <authorList>
            <person name="Varghese N."/>
            <person name="Submissions S."/>
        </authorList>
    </citation>
    <scope>NUCLEOTIDE SEQUENCE [LARGE SCALE GENOMIC DNA]</scope>
    <source>
        <strain evidence="2">DSM 26921</strain>
    </source>
</reference>
<gene>
    <name evidence="1" type="ORF">SAMN04488002_2193</name>
</gene>
<evidence type="ECO:0000313" key="2">
    <source>
        <dbReference type="Proteomes" id="UP000199658"/>
    </source>
</evidence>
<name>A0A1I6GZ65_9RHOB</name>
<dbReference type="RefSeq" id="WP_090216631.1">
    <property type="nucleotide sequence ID" value="NZ_FOYO01000001.1"/>
</dbReference>
<dbReference type="AlphaFoldDB" id="A0A1I6GZ65"/>
<dbReference type="Proteomes" id="UP000199658">
    <property type="component" value="Unassembled WGS sequence"/>
</dbReference>
<accession>A0A1I6GZ65</accession>
<evidence type="ECO:0000313" key="1">
    <source>
        <dbReference type="EMBL" id="SFR47492.1"/>
    </source>
</evidence>
<evidence type="ECO:0008006" key="3">
    <source>
        <dbReference type="Google" id="ProtNLM"/>
    </source>
</evidence>
<keyword evidence="2" id="KW-1185">Reference proteome</keyword>
<dbReference type="EMBL" id="FOYO01000001">
    <property type="protein sequence ID" value="SFR47492.1"/>
    <property type="molecule type" value="Genomic_DNA"/>
</dbReference>